<dbReference type="CDD" id="cd00165">
    <property type="entry name" value="S4"/>
    <property type="match status" value="1"/>
</dbReference>
<dbReference type="Gene3D" id="3.10.290.10">
    <property type="entry name" value="RNA-binding S4 domain"/>
    <property type="match status" value="1"/>
</dbReference>
<dbReference type="AlphaFoldDB" id="A0A540VWF6"/>
<feature type="region of interest" description="Disordered" evidence="5">
    <location>
        <begin position="105"/>
        <end position="139"/>
    </location>
</feature>
<dbReference type="STRING" id="1260251.SPISAL_05970"/>
<dbReference type="PIRSF" id="PIRSF016821">
    <property type="entry name" value="HSP15"/>
    <property type="match status" value="1"/>
</dbReference>
<dbReference type="Pfam" id="PF01479">
    <property type="entry name" value="S4"/>
    <property type="match status" value="1"/>
</dbReference>
<evidence type="ECO:0000256" key="2">
    <source>
        <dbReference type="ARBA" id="ARBA00022884"/>
    </source>
</evidence>
<comment type="caution">
    <text evidence="7">The sequence shown here is derived from an EMBL/GenBank/DDBJ whole genome shotgun (WGS) entry which is preliminary data.</text>
</comment>
<name>A0A540VWF6_9GAMM</name>
<evidence type="ECO:0000313" key="7">
    <source>
        <dbReference type="EMBL" id="TQF01106.1"/>
    </source>
</evidence>
<protein>
    <recommendedName>
        <fullName evidence="4">Heat shock protein 15</fullName>
    </recommendedName>
</protein>
<dbReference type="InterPro" id="IPR036986">
    <property type="entry name" value="S4_RNA-bd_sf"/>
</dbReference>
<feature type="domain" description="RNA-binding S4" evidence="6">
    <location>
        <begin position="10"/>
        <end position="67"/>
    </location>
</feature>
<dbReference type="PROSITE" id="PS50889">
    <property type="entry name" value="S4"/>
    <property type="match status" value="1"/>
</dbReference>
<dbReference type="EMBL" id="VIFK01000001">
    <property type="protein sequence ID" value="TQF01106.1"/>
    <property type="molecule type" value="Genomic_DNA"/>
</dbReference>
<dbReference type="GO" id="GO:0043023">
    <property type="term" value="F:ribosomal large subunit binding"/>
    <property type="evidence" value="ECO:0007669"/>
    <property type="project" value="InterPro"/>
</dbReference>
<dbReference type="GO" id="GO:0003677">
    <property type="term" value="F:DNA binding"/>
    <property type="evidence" value="ECO:0007669"/>
    <property type="project" value="UniProtKB-KW"/>
</dbReference>
<comment type="similarity">
    <text evidence="1 4">Belongs to the HSP15 family.</text>
</comment>
<evidence type="ECO:0000256" key="4">
    <source>
        <dbReference type="PIRNR" id="PIRNR016821"/>
    </source>
</evidence>
<organism evidence="7 8">
    <name type="scientific">Spiribacter salinus</name>
    <dbReference type="NCBI Taxonomy" id="1335746"/>
    <lineage>
        <taxon>Bacteria</taxon>
        <taxon>Pseudomonadati</taxon>
        <taxon>Pseudomonadota</taxon>
        <taxon>Gammaproteobacteria</taxon>
        <taxon>Chromatiales</taxon>
        <taxon>Ectothiorhodospiraceae</taxon>
        <taxon>Spiribacter</taxon>
    </lineage>
</organism>
<dbReference type="GO" id="GO:0003727">
    <property type="term" value="F:single-stranded RNA binding"/>
    <property type="evidence" value="ECO:0007669"/>
    <property type="project" value="InterPro"/>
</dbReference>
<evidence type="ECO:0000259" key="6">
    <source>
        <dbReference type="SMART" id="SM00363"/>
    </source>
</evidence>
<evidence type="ECO:0000256" key="5">
    <source>
        <dbReference type="SAM" id="MobiDB-lite"/>
    </source>
</evidence>
<dbReference type="SUPFAM" id="SSF55174">
    <property type="entry name" value="Alpha-L RNA-binding motif"/>
    <property type="match status" value="1"/>
</dbReference>
<reference evidence="7 8" key="1">
    <citation type="submission" date="2019-06" db="EMBL/GenBank/DDBJ databases">
        <title>Metagenome assembled Genome of Spiribacter salinus SL48-SHIP from the microbial mat of Salt Lake 48 (Novosibirsk region, Russia).</title>
        <authorList>
            <person name="Shipova A."/>
            <person name="Rozanov A.S."/>
            <person name="Bryanskaya A.V."/>
            <person name="Peltek S.E."/>
        </authorList>
    </citation>
    <scope>NUCLEOTIDE SEQUENCE [LARGE SCALE GENOMIC DNA]</scope>
    <source>
        <strain evidence="7">SL48-SHIP-2</strain>
    </source>
</reference>
<dbReference type="SMART" id="SM00363">
    <property type="entry name" value="S4"/>
    <property type="match status" value="1"/>
</dbReference>
<keyword evidence="3 4" id="KW-0238">DNA-binding</keyword>
<accession>A0A540VWF6</accession>
<dbReference type="InterPro" id="IPR002942">
    <property type="entry name" value="S4_RNA-bd"/>
</dbReference>
<proteinExistence type="inferred from homology"/>
<evidence type="ECO:0000313" key="8">
    <source>
        <dbReference type="Proteomes" id="UP000315400"/>
    </source>
</evidence>
<sequence>MGAMSSAESVRLDRWLWAARFFKTRRLAIEAVRSGRVSVDGVRAKPARALRPGQRLSIRKGAQDFEVDVLDVSEQRGPAAVAETLYQETPESVEAREARRAEWRLAAAAQPRPHHRPERRSRRELAAFKRGGGRSGEGD</sequence>
<dbReference type="GO" id="GO:0034605">
    <property type="term" value="P:cellular response to heat"/>
    <property type="evidence" value="ECO:0007669"/>
    <property type="project" value="InterPro"/>
</dbReference>
<evidence type="ECO:0000256" key="3">
    <source>
        <dbReference type="ARBA" id="ARBA00023125"/>
    </source>
</evidence>
<gene>
    <name evidence="7" type="ORF">FKY71_00230</name>
</gene>
<dbReference type="Proteomes" id="UP000315400">
    <property type="component" value="Unassembled WGS sequence"/>
</dbReference>
<dbReference type="InterPro" id="IPR025708">
    <property type="entry name" value="HSP15"/>
</dbReference>
<keyword evidence="2 4" id="KW-0694">RNA-binding</keyword>
<evidence type="ECO:0000256" key="1">
    <source>
        <dbReference type="ARBA" id="ARBA00008396"/>
    </source>
</evidence>